<dbReference type="EMBL" id="WNKQ01000007">
    <property type="protein sequence ID" value="KAF5850299.1"/>
    <property type="molecule type" value="Genomic_DNA"/>
</dbReference>
<protein>
    <submittedName>
        <fullName evidence="2">Uncharacterized protein</fullName>
    </submittedName>
</protein>
<evidence type="ECO:0000313" key="3">
    <source>
        <dbReference type="Proteomes" id="UP000624244"/>
    </source>
</evidence>
<name>A0A8H5ZK69_COCSA</name>
<dbReference type="Proteomes" id="UP000624244">
    <property type="component" value="Unassembled WGS sequence"/>
</dbReference>
<evidence type="ECO:0000256" key="1">
    <source>
        <dbReference type="SAM" id="MobiDB-lite"/>
    </source>
</evidence>
<comment type="caution">
    <text evidence="2">The sequence shown here is derived from an EMBL/GenBank/DDBJ whole genome shotgun (WGS) entry which is preliminary data.</text>
</comment>
<evidence type="ECO:0000313" key="2">
    <source>
        <dbReference type="EMBL" id="KAF5850299.1"/>
    </source>
</evidence>
<organism evidence="2 3">
    <name type="scientific">Cochliobolus sativus</name>
    <name type="common">Common root rot and spot blotch fungus</name>
    <name type="synonym">Bipolaris sorokiniana</name>
    <dbReference type="NCBI Taxonomy" id="45130"/>
    <lineage>
        <taxon>Eukaryota</taxon>
        <taxon>Fungi</taxon>
        <taxon>Dikarya</taxon>
        <taxon>Ascomycota</taxon>
        <taxon>Pezizomycotina</taxon>
        <taxon>Dothideomycetes</taxon>
        <taxon>Pleosporomycetidae</taxon>
        <taxon>Pleosporales</taxon>
        <taxon>Pleosporineae</taxon>
        <taxon>Pleosporaceae</taxon>
        <taxon>Bipolaris</taxon>
    </lineage>
</organism>
<accession>A0A8H5ZK69</accession>
<gene>
    <name evidence="2" type="ORF">GGP41_002514</name>
</gene>
<feature type="region of interest" description="Disordered" evidence="1">
    <location>
        <begin position="180"/>
        <end position="199"/>
    </location>
</feature>
<sequence>MDACTCSFAARRGGTAKTTLRLTHSAVVLDSRHHMQHTYSQFVRQRPVSNHHHHPPPCQPRITSSAIKHNFAHLNPEHTLSPKANRDFHPLPPPFSLVSSPSTNCLTIHHGPSHHLFRLCHFAYRNKNTRETDVSLPIAIAMPAYGTLLGKRHESHANQFRHAFPCRLGQWHAQLIRPATTGQPSMHSHHNLSTASRPK</sequence>
<reference evidence="2" key="1">
    <citation type="submission" date="2019-11" db="EMBL/GenBank/DDBJ databases">
        <title>Bipolaris sorokiniana Genome sequencing.</title>
        <authorList>
            <person name="Wang H."/>
        </authorList>
    </citation>
    <scope>NUCLEOTIDE SEQUENCE</scope>
</reference>
<dbReference type="AlphaFoldDB" id="A0A8H5ZK69"/>
<proteinExistence type="predicted"/>